<keyword evidence="3" id="KW-1185">Reference proteome</keyword>
<feature type="compositionally biased region" description="Polar residues" evidence="1">
    <location>
        <begin position="13"/>
        <end position="22"/>
    </location>
</feature>
<protein>
    <submittedName>
        <fullName evidence="2">Uncharacterized protein</fullName>
    </submittedName>
</protein>
<evidence type="ECO:0000256" key="1">
    <source>
        <dbReference type="SAM" id="MobiDB-lite"/>
    </source>
</evidence>
<comment type="caution">
    <text evidence="2">The sequence shown here is derived from an EMBL/GenBank/DDBJ whole genome shotgun (WGS) entry which is preliminary data.</text>
</comment>
<feature type="region of interest" description="Disordered" evidence="1">
    <location>
        <begin position="1"/>
        <end position="59"/>
    </location>
</feature>
<organism evidence="2 3">
    <name type="scientific">Neoarthrinium moseri</name>
    <dbReference type="NCBI Taxonomy" id="1658444"/>
    <lineage>
        <taxon>Eukaryota</taxon>
        <taxon>Fungi</taxon>
        <taxon>Dikarya</taxon>
        <taxon>Ascomycota</taxon>
        <taxon>Pezizomycotina</taxon>
        <taxon>Sordariomycetes</taxon>
        <taxon>Xylariomycetidae</taxon>
        <taxon>Amphisphaeriales</taxon>
        <taxon>Apiosporaceae</taxon>
        <taxon>Neoarthrinium</taxon>
    </lineage>
</organism>
<evidence type="ECO:0000313" key="2">
    <source>
        <dbReference type="EMBL" id="KAI1879953.1"/>
    </source>
</evidence>
<dbReference type="Proteomes" id="UP000829685">
    <property type="component" value="Unassembled WGS sequence"/>
</dbReference>
<gene>
    <name evidence="2" type="ORF">JX265_001574</name>
</gene>
<reference evidence="2" key="1">
    <citation type="submission" date="2021-03" db="EMBL/GenBank/DDBJ databases">
        <title>Revisited historic fungal species revealed as producer of novel bioactive compounds through whole genome sequencing and comparative genomics.</title>
        <authorList>
            <person name="Vignolle G.A."/>
            <person name="Hochenegger N."/>
            <person name="Mach R.L."/>
            <person name="Mach-Aigner A.R."/>
            <person name="Javad Rahimi M."/>
            <person name="Salim K.A."/>
            <person name="Chan C.M."/>
            <person name="Lim L.B.L."/>
            <person name="Cai F."/>
            <person name="Druzhinina I.S."/>
            <person name="U'Ren J.M."/>
            <person name="Derntl C."/>
        </authorList>
    </citation>
    <scope>NUCLEOTIDE SEQUENCE</scope>
    <source>
        <strain evidence="2">TUCIM 5799</strain>
    </source>
</reference>
<dbReference type="AlphaFoldDB" id="A0A9P9WVH3"/>
<feature type="region of interest" description="Disordered" evidence="1">
    <location>
        <begin position="76"/>
        <end position="131"/>
    </location>
</feature>
<proteinExistence type="predicted"/>
<name>A0A9P9WVH3_9PEZI</name>
<evidence type="ECO:0000313" key="3">
    <source>
        <dbReference type="Proteomes" id="UP000829685"/>
    </source>
</evidence>
<dbReference type="EMBL" id="JAFIMR010000003">
    <property type="protein sequence ID" value="KAI1879953.1"/>
    <property type="molecule type" value="Genomic_DNA"/>
</dbReference>
<sequence length="131" mass="13493">MAAALKGAAVTHTIVNPSTQAQHGGLARQVTTAATPQEPGTPPPSPPQGSAGRSAIEAKNQEWLSASIISKLVAEGPCRGQNHRPAPLKARDAANRGPGSAPKRTHSPMTTPHAPRRNSDTRGGHSSKHVS</sequence>
<accession>A0A9P9WVH3</accession>